<proteinExistence type="predicted"/>
<dbReference type="AlphaFoldDB" id="A0AAE0KYQ0"/>
<feature type="region of interest" description="Disordered" evidence="1">
    <location>
        <begin position="1"/>
        <end position="20"/>
    </location>
</feature>
<evidence type="ECO:0000256" key="1">
    <source>
        <dbReference type="SAM" id="MobiDB-lite"/>
    </source>
</evidence>
<reference evidence="2 3" key="1">
    <citation type="journal article" date="2015" name="Genome Biol. Evol.">
        <title>Comparative Genomics of a Bacterivorous Green Alga Reveals Evolutionary Causalities and Consequences of Phago-Mixotrophic Mode of Nutrition.</title>
        <authorList>
            <person name="Burns J.A."/>
            <person name="Paasch A."/>
            <person name="Narechania A."/>
            <person name="Kim E."/>
        </authorList>
    </citation>
    <scope>NUCLEOTIDE SEQUENCE [LARGE SCALE GENOMIC DNA]</scope>
    <source>
        <strain evidence="2 3">PLY_AMNH</strain>
    </source>
</reference>
<name>A0AAE0KYQ0_9CHLO</name>
<organism evidence="2 3">
    <name type="scientific">Cymbomonas tetramitiformis</name>
    <dbReference type="NCBI Taxonomy" id="36881"/>
    <lineage>
        <taxon>Eukaryota</taxon>
        <taxon>Viridiplantae</taxon>
        <taxon>Chlorophyta</taxon>
        <taxon>Pyramimonadophyceae</taxon>
        <taxon>Pyramimonadales</taxon>
        <taxon>Pyramimonadaceae</taxon>
        <taxon>Cymbomonas</taxon>
    </lineage>
</organism>
<evidence type="ECO:0000313" key="2">
    <source>
        <dbReference type="EMBL" id="KAK3265666.1"/>
    </source>
</evidence>
<dbReference type="Proteomes" id="UP001190700">
    <property type="component" value="Unassembled WGS sequence"/>
</dbReference>
<protein>
    <submittedName>
        <fullName evidence="2">Uncharacterized protein</fullName>
    </submittedName>
</protein>
<evidence type="ECO:0000313" key="3">
    <source>
        <dbReference type="Proteomes" id="UP001190700"/>
    </source>
</evidence>
<sequence>MQVKKLQAESTATQEQKQRLEETVGILEEERSQAAKDRVTAHAGTTAQQELYDRMKTALEAKQSEVQQLQSRILQLERQATALRADLAGKAAELRGKERSLQAYEDNIGLQLDGSLGAGPALGGGSQKDYSALDGGDKGPLAQLRTLMGEAYLLKMAINKQSAGDRKDPLSKEVSTALDAWIMASHTLKKACQNKGL</sequence>
<comment type="caution">
    <text evidence="2">The sequence shown here is derived from an EMBL/GenBank/DDBJ whole genome shotgun (WGS) entry which is preliminary data.</text>
</comment>
<gene>
    <name evidence="2" type="ORF">CYMTET_25671</name>
</gene>
<dbReference type="EMBL" id="LGRX02013762">
    <property type="protein sequence ID" value="KAK3265666.1"/>
    <property type="molecule type" value="Genomic_DNA"/>
</dbReference>
<accession>A0AAE0KYQ0</accession>
<keyword evidence="3" id="KW-1185">Reference proteome</keyword>